<protein>
    <recommendedName>
        <fullName evidence="5">Metallo-beta-lactamase domain-containing protein</fullName>
    </recommendedName>
</protein>
<keyword evidence="7" id="KW-1185">Reference proteome</keyword>
<name>A0A0N8H8L8_9HYPO</name>
<dbReference type="InterPro" id="IPR036291">
    <property type="entry name" value="NAD(P)-bd_dom_sf"/>
</dbReference>
<comment type="similarity">
    <text evidence="1">Belongs to the short-chain dehydrogenases/reductases (SDR) family.</text>
</comment>
<accession>A0A0N8H8L8</accession>
<evidence type="ECO:0000313" key="6">
    <source>
        <dbReference type="EMBL" id="KPM44932.1"/>
    </source>
</evidence>
<dbReference type="FunFam" id="3.40.50.720:FF:000173">
    <property type="entry name" value="3-oxoacyl-[acyl-carrier protein] reductase"/>
    <property type="match status" value="1"/>
</dbReference>
<dbReference type="SUPFAM" id="SSF56281">
    <property type="entry name" value="Metallo-hydrolase/oxidoreductase"/>
    <property type="match status" value="1"/>
</dbReference>
<dbReference type="InterPro" id="IPR036866">
    <property type="entry name" value="RibonucZ/Hydroxyglut_hydro"/>
</dbReference>
<reference evidence="6 7" key="1">
    <citation type="submission" date="2015-09" db="EMBL/GenBank/DDBJ databases">
        <title>Draft genome of a European isolate of the apple canker pathogen Neonectria ditissima.</title>
        <authorList>
            <person name="Gomez-Cortecero A."/>
            <person name="Harrison R.J."/>
            <person name="Armitage A.D."/>
        </authorList>
    </citation>
    <scope>NUCLEOTIDE SEQUENCE [LARGE SCALE GENOMIC DNA]</scope>
    <source>
        <strain evidence="6 7">R09/05</strain>
    </source>
</reference>
<evidence type="ECO:0000256" key="4">
    <source>
        <dbReference type="SAM" id="SignalP"/>
    </source>
</evidence>
<keyword evidence="4" id="KW-0732">Signal</keyword>
<keyword evidence="2" id="KW-0521">NADP</keyword>
<dbReference type="Proteomes" id="UP000050424">
    <property type="component" value="Unassembled WGS sequence"/>
</dbReference>
<dbReference type="PANTHER" id="PTHR42760">
    <property type="entry name" value="SHORT-CHAIN DEHYDROGENASES/REDUCTASES FAMILY MEMBER"/>
    <property type="match status" value="1"/>
</dbReference>
<comment type="caution">
    <text evidence="6">The sequence shown here is derived from an EMBL/GenBank/DDBJ whole genome shotgun (WGS) entry which is preliminary data.</text>
</comment>
<dbReference type="PRINTS" id="PR00081">
    <property type="entry name" value="GDHRDH"/>
</dbReference>
<dbReference type="InterPro" id="IPR001279">
    <property type="entry name" value="Metallo-B-lactamas"/>
</dbReference>
<dbReference type="SUPFAM" id="SSF51735">
    <property type="entry name" value="NAD(P)-binding Rossmann-fold domains"/>
    <property type="match status" value="1"/>
</dbReference>
<feature type="chain" id="PRO_5006026261" description="Metallo-beta-lactamase domain-containing protein" evidence="4">
    <location>
        <begin position="42"/>
        <end position="573"/>
    </location>
</feature>
<evidence type="ECO:0000256" key="2">
    <source>
        <dbReference type="ARBA" id="ARBA00022857"/>
    </source>
</evidence>
<dbReference type="CDD" id="cd05233">
    <property type="entry name" value="SDR_c"/>
    <property type="match status" value="1"/>
</dbReference>
<dbReference type="AlphaFoldDB" id="A0A0N8H8L8"/>
<evidence type="ECO:0000256" key="1">
    <source>
        <dbReference type="ARBA" id="ARBA00006484"/>
    </source>
</evidence>
<dbReference type="Gene3D" id="3.40.50.720">
    <property type="entry name" value="NAD(P)-binding Rossmann-like Domain"/>
    <property type="match status" value="1"/>
</dbReference>
<dbReference type="Pfam" id="PF00106">
    <property type="entry name" value="adh_short"/>
    <property type="match status" value="1"/>
</dbReference>
<dbReference type="PROSITE" id="PS00061">
    <property type="entry name" value="ADH_SHORT"/>
    <property type="match status" value="1"/>
</dbReference>
<dbReference type="Pfam" id="PF00753">
    <property type="entry name" value="Lactamase_B"/>
    <property type="match status" value="1"/>
</dbReference>
<dbReference type="STRING" id="78410.A0A0N8H8L8"/>
<feature type="signal peptide" evidence="4">
    <location>
        <begin position="1"/>
        <end position="41"/>
    </location>
</feature>
<evidence type="ECO:0000256" key="3">
    <source>
        <dbReference type="ARBA" id="ARBA00023002"/>
    </source>
</evidence>
<dbReference type="InterPro" id="IPR002347">
    <property type="entry name" value="SDR_fam"/>
</dbReference>
<sequence>MNLYLKIPRDQEAKTLQMAAVPSHVLWLTLLFSLFAHSAQALDSATTYFSTWFSVTEFPNAQTSNVSHWQAEAQQVAWPDLWQEYQHRCINSGQRYPEIGSAAQTAGFVAPARPFDSLFFVGASGVSSWAIDTGDGLILIDSMDNPDQAERVIIPGLQAFGFAGSDVKALIITHEHYDHYGEGTPVQQKVLNGGDVLTIGNTSLQVYATPGHTPGCISLMFPVYDRGEKHLAGLYGGGGIPSGAEDKATQIESFQKFARRVEARGADVLLSNHQTQDHTLQHLDVLANRQCSGRHCTLPNPYIVGTDRYVRYLKVMELGGIGSACVKALAAEGCDVVLHYSSSQDKADAIAKDLRASYPSQLFVCVAADLSDRESTRNLVSNVLNHEQVALKHKSVSVLVANAGLGKRIRDIQDISEDDWDELMEVNARSQFVVTKGCLLGMRAQSWGRIILVGSIASRGGGINGCHYAATKGALSSMGQNLSTLLAPEGVTVNIVLPAMIGSTGMIPEPKSTSWESNTDMEALRAADPGLAIVSSIPVHRLGLPEEIATAVVMMAKTGYMTGQELVLSGGLK</sequence>
<dbReference type="Gene3D" id="3.60.15.10">
    <property type="entry name" value="Ribonuclease Z/Hydroxyacylglutathione hydrolase-like"/>
    <property type="match status" value="2"/>
</dbReference>
<organism evidence="6 7">
    <name type="scientific">Neonectria ditissima</name>
    <dbReference type="NCBI Taxonomy" id="78410"/>
    <lineage>
        <taxon>Eukaryota</taxon>
        <taxon>Fungi</taxon>
        <taxon>Dikarya</taxon>
        <taxon>Ascomycota</taxon>
        <taxon>Pezizomycotina</taxon>
        <taxon>Sordariomycetes</taxon>
        <taxon>Hypocreomycetidae</taxon>
        <taxon>Hypocreales</taxon>
        <taxon>Nectriaceae</taxon>
        <taxon>Neonectria</taxon>
    </lineage>
</organism>
<dbReference type="SMART" id="SM00849">
    <property type="entry name" value="Lactamase_B"/>
    <property type="match status" value="1"/>
</dbReference>
<dbReference type="InterPro" id="IPR020904">
    <property type="entry name" value="Sc_DH/Rdtase_CS"/>
</dbReference>
<feature type="domain" description="Metallo-beta-lactamase" evidence="5">
    <location>
        <begin position="125"/>
        <end position="273"/>
    </location>
</feature>
<dbReference type="OrthoDB" id="449487at2759"/>
<evidence type="ECO:0000313" key="7">
    <source>
        <dbReference type="Proteomes" id="UP000050424"/>
    </source>
</evidence>
<dbReference type="GO" id="GO:0016616">
    <property type="term" value="F:oxidoreductase activity, acting on the CH-OH group of donors, NAD or NADP as acceptor"/>
    <property type="evidence" value="ECO:0007669"/>
    <property type="project" value="TreeGrafter"/>
</dbReference>
<dbReference type="PANTHER" id="PTHR42760:SF127">
    <property type="entry name" value="3-KETOACYL-ACYL CARRIER PROTEIN REDUCTASE-RELATED"/>
    <property type="match status" value="1"/>
</dbReference>
<proteinExistence type="inferred from homology"/>
<keyword evidence="3" id="KW-0560">Oxidoreductase</keyword>
<dbReference type="GO" id="GO:0048038">
    <property type="term" value="F:quinone binding"/>
    <property type="evidence" value="ECO:0007669"/>
    <property type="project" value="TreeGrafter"/>
</dbReference>
<dbReference type="GO" id="GO:0006633">
    <property type="term" value="P:fatty acid biosynthetic process"/>
    <property type="evidence" value="ECO:0007669"/>
    <property type="project" value="TreeGrafter"/>
</dbReference>
<evidence type="ECO:0000259" key="5">
    <source>
        <dbReference type="SMART" id="SM00849"/>
    </source>
</evidence>
<gene>
    <name evidence="6" type="ORF">AK830_g1673</name>
</gene>
<dbReference type="EMBL" id="LKCW01000013">
    <property type="protein sequence ID" value="KPM44932.1"/>
    <property type="molecule type" value="Genomic_DNA"/>
</dbReference>
<dbReference type="CDD" id="cd16280">
    <property type="entry name" value="metallo-hydrolase-like_MBL-fold"/>
    <property type="match status" value="1"/>
</dbReference>